<organism evidence="1 2">
    <name type="scientific">Flavobacterium circumlabens</name>
    <dbReference type="NCBI Taxonomy" id="2133765"/>
    <lineage>
        <taxon>Bacteria</taxon>
        <taxon>Pseudomonadati</taxon>
        <taxon>Bacteroidota</taxon>
        <taxon>Flavobacteriia</taxon>
        <taxon>Flavobacteriales</taxon>
        <taxon>Flavobacteriaceae</taxon>
        <taxon>Flavobacterium</taxon>
    </lineage>
</organism>
<name>A0ABY2ATW0_9FLAO</name>
<dbReference type="Proteomes" id="UP000295270">
    <property type="component" value="Unassembled WGS sequence"/>
</dbReference>
<comment type="caution">
    <text evidence="1">The sequence shown here is derived from an EMBL/GenBank/DDBJ whole genome shotgun (WGS) entry which is preliminary data.</text>
</comment>
<sequence length="247" mass="28801">MSMNMRNLEKVPEVIQKSKCMNHIIDYKWNEKIMLGLLDPFEGNDELDNILNKIGHKAAIGLTASLLEWIYWYFKDYTTMSDDIRHRIESLWYSVENPENTKPLLFDAELDIPASGFINGPIWIALMNVRIIDVLYKKRSFMLQSELVGLVLLVRHVAPKRKKFDKWFEGTIYKLVNQFPNQNPEVPFSEDAVYDSSGEALICRDFFFEPMFNNCNEATKSALTDFILNIDYEANLFCSKNKKFING</sequence>
<reference evidence="1 2" key="1">
    <citation type="journal article" date="2015" name="Stand. Genomic Sci.">
        <title>Genomic Encyclopedia of Bacterial and Archaeal Type Strains, Phase III: the genomes of soil and plant-associated and newly described type strains.</title>
        <authorList>
            <person name="Whitman W.B."/>
            <person name="Woyke T."/>
            <person name="Klenk H.P."/>
            <person name="Zhou Y."/>
            <person name="Lilburn T.G."/>
            <person name="Beck B.J."/>
            <person name="De Vos P."/>
            <person name="Vandamme P."/>
            <person name="Eisen J.A."/>
            <person name="Garrity G."/>
            <person name="Hugenholtz P."/>
            <person name="Kyrpides N.C."/>
        </authorList>
    </citation>
    <scope>NUCLEOTIDE SEQUENCE [LARGE SCALE GENOMIC DNA]</scope>
    <source>
        <strain evidence="1 2">P5626</strain>
    </source>
</reference>
<protein>
    <submittedName>
        <fullName evidence="1">Uncharacterized protein</fullName>
    </submittedName>
</protein>
<proteinExistence type="predicted"/>
<keyword evidence="2" id="KW-1185">Reference proteome</keyword>
<gene>
    <name evidence="1" type="ORF">EV142_110150</name>
</gene>
<dbReference type="EMBL" id="SLWA01000010">
    <property type="protein sequence ID" value="TCN52608.1"/>
    <property type="molecule type" value="Genomic_DNA"/>
</dbReference>
<evidence type="ECO:0000313" key="1">
    <source>
        <dbReference type="EMBL" id="TCN52608.1"/>
    </source>
</evidence>
<evidence type="ECO:0000313" key="2">
    <source>
        <dbReference type="Proteomes" id="UP000295270"/>
    </source>
</evidence>
<accession>A0ABY2ATW0</accession>